<accession>A0A368JL96</accession>
<gene>
    <name evidence="1" type="ORF">DUE52_21830</name>
</gene>
<dbReference type="AlphaFoldDB" id="A0A368JL96"/>
<evidence type="ECO:0000313" key="1">
    <source>
        <dbReference type="EMBL" id="RCR67444.1"/>
    </source>
</evidence>
<sequence length="114" mass="13113">MEKQENTISKKELDIFYMVEPLLSSVLIEIKSFANKKQDGILSLAKVNMINKILIPAKELFKDQPVNDFLEILDKDSLPSYSDTVIVIVQYEAALRRFRSQNIPSTSFDLTSWD</sequence>
<dbReference type="EMBL" id="QOWE01000019">
    <property type="protein sequence ID" value="RCR67444.1"/>
    <property type="molecule type" value="Genomic_DNA"/>
</dbReference>
<organism evidence="1 2">
    <name type="scientific">Larkinella punicea</name>
    <dbReference type="NCBI Taxonomy" id="2315727"/>
    <lineage>
        <taxon>Bacteria</taxon>
        <taxon>Pseudomonadati</taxon>
        <taxon>Bacteroidota</taxon>
        <taxon>Cytophagia</taxon>
        <taxon>Cytophagales</taxon>
        <taxon>Spirosomataceae</taxon>
        <taxon>Larkinella</taxon>
    </lineage>
</organism>
<dbReference type="RefSeq" id="WP_114408179.1">
    <property type="nucleotide sequence ID" value="NZ_QOWE01000019.1"/>
</dbReference>
<protein>
    <submittedName>
        <fullName evidence="1">Uncharacterized protein</fullName>
    </submittedName>
</protein>
<comment type="caution">
    <text evidence="1">The sequence shown here is derived from an EMBL/GenBank/DDBJ whole genome shotgun (WGS) entry which is preliminary data.</text>
</comment>
<dbReference type="OrthoDB" id="5186583at2"/>
<keyword evidence="2" id="KW-1185">Reference proteome</keyword>
<dbReference type="Proteomes" id="UP000253383">
    <property type="component" value="Unassembled WGS sequence"/>
</dbReference>
<name>A0A368JL96_9BACT</name>
<proteinExistence type="predicted"/>
<reference evidence="1 2" key="1">
    <citation type="submission" date="2018-07" db="EMBL/GenBank/DDBJ databases">
        <title>Genome analysis of Larkinella rosea.</title>
        <authorList>
            <person name="Zhou Z."/>
            <person name="Wang G."/>
        </authorList>
    </citation>
    <scope>NUCLEOTIDE SEQUENCE [LARGE SCALE GENOMIC DNA]</scope>
    <source>
        <strain evidence="2">zzj9</strain>
    </source>
</reference>
<evidence type="ECO:0000313" key="2">
    <source>
        <dbReference type="Proteomes" id="UP000253383"/>
    </source>
</evidence>